<dbReference type="PANTHER" id="PTHR12558:SF13">
    <property type="entry name" value="CELL DIVISION CYCLE PROTEIN 27 HOMOLOG"/>
    <property type="match status" value="1"/>
</dbReference>
<dbReference type="KEGG" id="crw:CROST_029650"/>
<organism evidence="1 2">
    <name type="scientific">Clostridium felsineum</name>
    <dbReference type="NCBI Taxonomy" id="36839"/>
    <lineage>
        <taxon>Bacteria</taxon>
        <taxon>Bacillati</taxon>
        <taxon>Bacillota</taxon>
        <taxon>Clostridia</taxon>
        <taxon>Eubacteriales</taxon>
        <taxon>Clostridiaceae</taxon>
        <taxon>Clostridium</taxon>
    </lineage>
</organism>
<accession>A0A1S8M8V8</accession>
<proteinExistence type="predicted"/>
<gene>
    <name evidence="1" type="ORF">CROST_029650</name>
</gene>
<evidence type="ECO:0000313" key="2">
    <source>
        <dbReference type="Proteomes" id="UP000190951"/>
    </source>
</evidence>
<reference evidence="1 2" key="1">
    <citation type="submission" date="2022-04" db="EMBL/GenBank/DDBJ databases">
        <title>Genome sequence of C. roseum typestrain.</title>
        <authorList>
            <person name="Poehlein A."/>
            <person name="Schoch T."/>
            <person name="Duerre P."/>
            <person name="Daniel R."/>
        </authorList>
    </citation>
    <scope>NUCLEOTIDE SEQUENCE [LARGE SCALE GENOMIC DNA]</scope>
    <source>
        <strain evidence="1 2">DSM 7320</strain>
    </source>
</reference>
<dbReference type="STRING" id="84029.CROST_26320"/>
<dbReference type="InterPro" id="IPR019734">
    <property type="entry name" value="TPR_rpt"/>
</dbReference>
<dbReference type="PROSITE" id="PS50005">
    <property type="entry name" value="TPR"/>
    <property type="match status" value="2"/>
</dbReference>
<dbReference type="SUPFAM" id="SSF48452">
    <property type="entry name" value="TPR-like"/>
    <property type="match status" value="1"/>
</dbReference>
<dbReference type="RefSeq" id="WP_077833897.1">
    <property type="nucleotide sequence ID" value="NZ_CP096983.1"/>
</dbReference>
<evidence type="ECO:0000313" key="1">
    <source>
        <dbReference type="EMBL" id="URZ12248.1"/>
    </source>
</evidence>
<dbReference type="SMART" id="SM00028">
    <property type="entry name" value="TPR"/>
    <property type="match status" value="3"/>
</dbReference>
<dbReference type="EMBL" id="CP096983">
    <property type="protein sequence ID" value="URZ12248.1"/>
    <property type="molecule type" value="Genomic_DNA"/>
</dbReference>
<protein>
    <submittedName>
        <fullName evidence="1">Uncharacterized protein</fullName>
    </submittedName>
</protein>
<dbReference type="Gene3D" id="1.25.40.10">
    <property type="entry name" value="Tetratricopeptide repeat domain"/>
    <property type="match status" value="1"/>
</dbReference>
<dbReference type="InterPro" id="IPR011990">
    <property type="entry name" value="TPR-like_helical_dom_sf"/>
</dbReference>
<name>A0A1S8M8V8_9CLOT</name>
<sequence>MSIQQEFKDKVSKLIFLELKKESIDSIFNVKVRENIYAPIRSKRLIDKVKAGSKFENIPLSFFVEGMFYVLGGDENFKYNDIYSELMNKNSEMTTQYIKEIIYDEVKENNYEEAYILLKGLITIEPNEENYEKIMMISEAIREKKAEFQEEELKVIDRAKNLEGYIKPYFYEAIIKNENKDYEGAWLAINTYIQNGGEENETTKALKHSLQDIKNYEKAKEVMSQDPKEALKIFIKLLDEFQDDAVLLYYIGVTYRMLANYEKAIYYLNESMALDSNVVEVFNELGINYAALGDMDNAINYLRKAFDVTKSIEICTNLIICYMNKGDLTQAKLHYEIAKKLNPEDEIVLKLGNSLEK</sequence>
<dbReference type="AlphaFoldDB" id="A0A1S8M8V8"/>
<dbReference type="Proteomes" id="UP000190951">
    <property type="component" value="Chromosome"/>
</dbReference>
<keyword evidence="2" id="KW-1185">Reference proteome</keyword>
<dbReference type="Pfam" id="PF13181">
    <property type="entry name" value="TPR_8"/>
    <property type="match status" value="1"/>
</dbReference>
<dbReference type="PANTHER" id="PTHR12558">
    <property type="entry name" value="CELL DIVISION CYCLE 16,23,27"/>
    <property type="match status" value="1"/>
</dbReference>